<dbReference type="EMBL" id="CP018820">
    <property type="protein sequence ID" value="APR54297.1"/>
    <property type="molecule type" value="Genomic_DNA"/>
</dbReference>
<evidence type="ECO:0000313" key="2">
    <source>
        <dbReference type="EMBL" id="RSV02144.1"/>
    </source>
</evidence>
<dbReference type="AlphaFoldDB" id="A0A1L6JEP9"/>
<dbReference type="RefSeq" id="WP_075152700.1">
    <property type="nucleotide sequence ID" value="NZ_CP018820.1"/>
</dbReference>
<dbReference type="STRING" id="93064.BRX40_19430"/>
<accession>A0A1L6JEP9</accession>
<dbReference type="KEGG" id="skr:BRX40_19430"/>
<evidence type="ECO:0000313" key="4">
    <source>
        <dbReference type="Proteomes" id="UP000286681"/>
    </source>
</evidence>
<sequence>MAEQPSEFELHVYIDGQLDPVRRFAIEAQLAQDPERAAWVMGELSDRTALQLLADDPSPAPSAAIEQMARLAEAPSKRFVRRGAIFGGLSLAAAASLVLAWPAGTPGYVDYAVSSHRIAMMRASMPSQIEAPTLNAKEIQSSTSIDLPVLPADWQVTDVQLFPTEEGPALLVAVTAGDGQRMSLFALKSRSDAPKRPSAVREGPQSVAYWRRNDMSYALTGDGDPGAMDARAETLVQTRS</sequence>
<organism evidence="1 3">
    <name type="scientific">Sphingomonas koreensis</name>
    <dbReference type="NCBI Taxonomy" id="93064"/>
    <lineage>
        <taxon>Bacteria</taxon>
        <taxon>Pseudomonadati</taxon>
        <taxon>Pseudomonadota</taxon>
        <taxon>Alphaproteobacteria</taxon>
        <taxon>Sphingomonadales</taxon>
        <taxon>Sphingomonadaceae</taxon>
        <taxon>Sphingomonas</taxon>
    </lineage>
</organism>
<keyword evidence="3" id="KW-1185">Reference proteome</keyword>
<dbReference type="EMBL" id="QQWO01000010">
    <property type="protein sequence ID" value="RSV02144.1"/>
    <property type="molecule type" value="Genomic_DNA"/>
</dbReference>
<evidence type="ECO:0000313" key="1">
    <source>
        <dbReference type="EMBL" id="APR54297.1"/>
    </source>
</evidence>
<dbReference type="Proteomes" id="UP000185161">
    <property type="component" value="Chromosome"/>
</dbReference>
<reference evidence="1" key="1">
    <citation type="submission" date="2016-12" db="EMBL/GenBank/DDBJ databases">
        <title>Whole genome sequencing of Sphingomonas koreensis.</title>
        <authorList>
            <person name="Conlan S."/>
            <person name="Thomas P.J."/>
            <person name="Mullikin J."/>
            <person name="Palmore T.N."/>
            <person name="Frank K.M."/>
            <person name="Segre J.A."/>
        </authorList>
    </citation>
    <scope>NUCLEOTIDE SEQUENCE</scope>
    <source>
        <strain evidence="1">ABOJV</strain>
    </source>
</reference>
<reference evidence="2 4" key="3">
    <citation type="submission" date="2018-07" db="EMBL/GenBank/DDBJ databases">
        <title>Genomic and Epidemiologic Investigation of an Indolent Hospital Outbreak.</title>
        <authorList>
            <person name="Johnson R.C."/>
            <person name="Deming C."/>
            <person name="Conlan S."/>
            <person name="Zellmer C.J."/>
            <person name="Michelin A.V."/>
            <person name="Lee-Lin S."/>
            <person name="Thomas P.J."/>
            <person name="Park M."/>
            <person name="Weingarten R.A."/>
            <person name="Less J."/>
            <person name="Dekker J.P."/>
            <person name="Frank K.M."/>
            <person name="Musser K.A."/>
            <person name="Mcquiston J.R."/>
            <person name="Henderson D.K."/>
            <person name="Lau A.F."/>
            <person name="Palmore T.N."/>
            <person name="Segre J.A."/>
        </authorList>
    </citation>
    <scope>NUCLEOTIDE SEQUENCE [LARGE SCALE GENOMIC DNA]</scope>
    <source>
        <strain evidence="2 4">SK-NIH.Env10_0317</strain>
    </source>
</reference>
<name>A0A1L6JEP9_9SPHN</name>
<dbReference type="OrthoDB" id="9152892at2"/>
<protein>
    <submittedName>
        <fullName evidence="1">Anti-sigma factor</fullName>
    </submittedName>
</protein>
<dbReference type="Proteomes" id="UP000286681">
    <property type="component" value="Unassembled WGS sequence"/>
</dbReference>
<evidence type="ECO:0000313" key="3">
    <source>
        <dbReference type="Proteomes" id="UP000185161"/>
    </source>
</evidence>
<proteinExistence type="predicted"/>
<gene>
    <name evidence="1" type="ORF">BRX40_19430</name>
    <name evidence="2" type="ORF">CA257_13230</name>
</gene>
<dbReference type="GeneID" id="44134737"/>
<reference evidence="3" key="2">
    <citation type="submission" date="2016-12" db="EMBL/GenBank/DDBJ databases">
        <title>Whole genome sequencing of Sphingomonas sp. ABOJV.</title>
        <authorList>
            <person name="Conlan S."/>
            <person name="Thomas P.J."/>
            <person name="Mullikin J."/>
            <person name="Palmore T.N."/>
            <person name="Frank K.M."/>
            <person name="Segre J.A."/>
        </authorList>
    </citation>
    <scope>NUCLEOTIDE SEQUENCE [LARGE SCALE GENOMIC DNA]</scope>
    <source>
        <strain evidence="3">ABOJV</strain>
    </source>
</reference>